<dbReference type="PANTHER" id="PTHR33104:SF2">
    <property type="entry name" value="CXC3 LIKE CYSTEINE CLUSTER DOMAIN-CONTAINING PROTEIN"/>
    <property type="match status" value="1"/>
</dbReference>
<dbReference type="EMBL" id="DS469803">
    <property type="protein sequence ID" value="EDO32846.1"/>
    <property type="molecule type" value="Genomic_DNA"/>
</dbReference>
<evidence type="ECO:0000256" key="1">
    <source>
        <dbReference type="SAM" id="MobiDB-lite"/>
    </source>
</evidence>
<dbReference type="Pfam" id="PF18758">
    <property type="entry name" value="KDZ"/>
    <property type="match status" value="1"/>
</dbReference>
<keyword evidence="3" id="KW-1185">Reference proteome</keyword>
<evidence type="ECO:0000313" key="3">
    <source>
        <dbReference type="Proteomes" id="UP000001593"/>
    </source>
</evidence>
<reference evidence="2 3" key="1">
    <citation type="journal article" date="2007" name="Science">
        <title>Sea anemone genome reveals ancestral eumetazoan gene repertoire and genomic organization.</title>
        <authorList>
            <person name="Putnam N.H."/>
            <person name="Srivastava M."/>
            <person name="Hellsten U."/>
            <person name="Dirks B."/>
            <person name="Chapman J."/>
            <person name="Salamov A."/>
            <person name="Terry A."/>
            <person name="Shapiro H."/>
            <person name="Lindquist E."/>
            <person name="Kapitonov V.V."/>
            <person name="Jurka J."/>
            <person name="Genikhovich G."/>
            <person name="Grigoriev I.V."/>
            <person name="Lucas S.M."/>
            <person name="Steele R.E."/>
            <person name="Finnerty J.R."/>
            <person name="Technau U."/>
            <person name="Martindale M.Q."/>
            <person name="Rokhsar D.S."/>
        </authorList>
    </citation>
    <scope>NUCLEOTIDE SEQUENCE [LARGE SCALE GENOMIC DNA]</scope>
    <source>
        <strain evidence="3">CH2 X CH6</strain>
    </source>
</reference>
<name>A7STX4_NEMVE</name>
<dbReference type="InParanoid" id="A7STX4"/>
<dbReference type="PANTHER" id="PTHR33104">
    <property type="entry name" value="SI:DKEY-29D5.2"/>
    <property type="match status" value="1"/>
</dbReference>
<organism evidence="2 3">
    <name type="scientific">Nematostella vectensis</name>
    <name type="common">Starlet sea anemone</name>
    <dbReference type="NCBI Taxonomy" id="45351"/>
    <lineage>
        <taxon>Eukaryota</taxon>
        <taxon>Metazoa</taxon>
        <taxon>Cnidaria</taxon>
        <taxon>Anthozoa</taxon>
        <taxon>Hexacorallia</taxon>
        <taxon>Actiniaria</taxon>
        <taxon>Edwardsiidae</taxon>
        <taxon>Nematostella</taxon>
    </lineage>
</organism>
<sequence>MVEKIYEGSKVGEARDNRCGDTEWKAASNSARKKRNVDETGLEILGCRHSIAQAAVNMYRGELYGYAHYLQKTFVIPRKVQFLWYDIVGKFWPWVCKHDVAATETVKPALSVIHAKAHSWKCQAGMRLLTEHALAWNKRKILRMADVICKRYLNVVKQLSHANKKLSAHLKDIGVSENEIIGWNEEVQKLRVREEQRHKVQGKMSNQEMVFVESVLGKTERSEQEIGLMRHASALYRREFARLKSNPTNKEIQTELIIPGEATLTVNVIRHLKAAMQNAHYSIAQLSLNIAKLADSSKQRSRLRKKISQEKRGLKELVSSYNLLVENHISIEDVEAGLFPWLFEYEERYATDSEKDIVIRGKLSVTQMGIDFALCQLACGTAAFKKFIDVNASSDDDDNVDDDGSDDDLWFEGEDSDDETNDVDVAPVINECSPQSMSDLNKTYIWKYPKQFSQGSIDG</sequence>
<gene>
    <name evidence="2" type="ORF">NEMVEDRAFT_v1g217444</name>
</gene>
<proteinExistence type="predicted"/>
<dbReference type="HOGENOM" id="CLU_596285_0_0_1"/>
<accession>A7STX4</accession>
<dbReference type="InterPro" id="IPR040521">
    <property type="entry name" value="KDZ"/>
</dbReference>
<dbReference type="PhylomeDB" id="A7STX4"/>
<dbReference type="Proteomes" id="UP000001593">
    <property type="component" value="Unassembled WGS sequence"/>
</dbReference>
<protein>
    <submittedName>
        <fullName evidence="2">Uncharacterized protein</fullName>
    </submittedName>
</protein>
<dbReference type="AlphaFoldDB" id="A7STX4"/>
<evidence type="ECO:0000313" key="2">
    <source>
        <dbReference type="EMBL" id="EDO32846.1"/>
    </source>
</evidence>
<feature type="region of interest" description="Disordered" evidence="1">
    <location>
        <begin position="395"/>
        <end position="422"/>
    </location>
</feature>